<dbReference type="RefSeq" id="WP_086273577.1">
    <property type="nucleotide sequence ID" value="NZ_NGKU01000001.1"/>
</dbReference>
<feature type="domain" description="Acyl-ACP thioesterase N-terminal hotdog" evidence="8">
    <location>
        <begin position="3"/>
        <end position="131"/>
    </location>
</feature>
<keyword evidence="7" id="KW-0275">Fatty acid biosynthesis</keyword>
<evidence type="ECO:0000313" key="11">
    <source>
        <dbReference type="Proteomes" id="UP000195043"/>
    </source>
</evidence>
<dbReference type="AlphaFoldDB" id="A0A242A3A7"/>
<dbReference type="CDD" id="cd00586">
    <property type="entry name" value="4HBT"/>
    <property type="match status" value="2"/>
</dbReference>
<dbReference type="InterPro" id="IPR049427">
    <property type="entry name" value="Acyl-ACP_TE_C"/>
</dbReference>
<feature type="domain" description="Acyl-ACP thioesterase-like C-terminal" evidence="9">
    <location>
        <begin position="148"/>
        <end position="249"/>
    </location>
</feature>
<evidence type="ECO:0008006" key="12">
    <source>
        <dbReference type="Google" id="ProtNLM"/>
    </source>
</evidence>
<dbReference type="InterPro" id="IPR002864">
    <property type="entry name" value="Acyl-ACP_thioesterase_NHD"/>
</dbReference>
<keyword evidence="4" id="KW-0276">Fatty acid metabolism</keyword>
<organism evidence="10 11">
    <name type="scientific">Candidatus Enterococcus testudinis</name>
    <dbReference type="NCBI Taxonomy" id="1834191"/>
    <lineage>
        <taxon>Bacteria</taxon>
        <taxon>Bacillati</taxon>
        <taxon>Bacillota</taxon>
        <taxon>Bacilli</taxon>
        <taxon>Lactobacillales</taxon>
        <taxon>Enterococcaceae</taxon>
        <taxon>Enterococcus</taxon>
    </lineage>
</organism>
<name>A0A242A3A7_9ENTE</name>
<proteinExistence type="inferred from homology"/>
<evidence type="ECO:0000256" key="7">
    <source>
        <dbReference type="ARBA" id="ARBA00023160"/>
    </source>
</evidence>
<comment type="caution">
    <text evidence="10">The sequence shown here is derived from an EMBL/GenBank/DDBJ whole genome shotgun (WGS) entry which is preliminary data.</text>
</comment>
<dbReference type="Pfam" id="PF01643">
    <property type="entry name" value="Acyl-ACP_TE"/>
    <property type="match status" value="1"/>
</dbReference>
<evidence type="ECO:0000256" key="1">
    <source>
        <dbReference type="ARBA" id="ARBA00006500"/>
    </source>
</evidence>
<dbReference type="InterPro" id="IPR029069">
    <property type="entry name" value="HotDog_dom_sf"/>
</dbReference>
<dbReference type="PANTHER" id="PTHR31727:SF6">
    <property type="entry name" value="OLEOYL-ACYL CARRIER PROTEIN THIOESTERASE 1, CHLOROPLASTIC"/>
    <property type="match status" value="1"/>
</dbReference>
<reference evidence="10 11" key="1">
    <citation type="submission" date="2017-05" db="EMBL/GenBank/DDBJ databases">
        <title>The Genome Sequence of Enterococcus sp. 8G7_MSG3316.</title>
        <authorList>
            <consortium name="The Broad Institute Genomics Platform"/>
            <consortium name="The Broad Institute Genomic Center for Infectious Diseases"/>
            <person name="Earl A."/>
            <person name="Manson A."/>
            <person name="Schwartman J."/>
            <person name="Gilmore M."/>
            <person name="Abouelleil A."/>
            <person name="Cao P."/>
            <person name="Chapman S."/>
            <person name="Cusick C."/>
            <person name="Shea T."/>
            <person name="Young S."/>
            <person name="Neafsey D."/>
            <person name="Nusbaum C."/>
            <person name="Birren B."/>
        </authorList>
    </citation>
    <scope>NUCLEOTIDE SEQUENCE [LARGE SCALE GENOMIC DNA]</scope>
    <source>
        <strain evidence="10 11">8G7_MSG3316</strain>
    </source>
</reference>
<dbReference type="GO" id="GO:0016297">
    <property type="term" value="F:fatty acyl-[ACP] hydrolase activity"/>
    <property type="evidence" value="ECO:0007669"/>
    <property type="project" value="InterPro"/>
</dbReference>
<keyword evidence="3" id="KW-0378">Hydrolase</keyword>
<keyword evidence="11" id="KW-1185">Reference proteome</keyword>
<evidence type="ECO:0000259" key="8">
    <source>
        <dbReference type="Pfam" id="PF01643"/>
    </source>
</evidence>
<accession>A0A242A3A7</accession>
<evidence type="ECO:0000256" key="2">
    <source>
        <dbReference type="ARBA" id="ARBA00022516"/>
    </source>
</evidence>
<evidence type="ECO:0000256" key="6">
    <source>
        <dbReference type="ARBA" id="ARBA00023098"/>
    </source>
</evidence>
<gene>
    <name evidence="10" type="ORF">A5886_000602</name>
</gene>
<keyword evidence="6" id="KW-0443">Lipid metabolism</keyword>
<dbReference type="InterPro" id="IPR045023">
    <property type="entry name" value="FATA/B"/>
</dbReference>
<dbReference type="OrthoDB" id="9801517at2"/>
<dbReference type="Gene3D" id="3.10.129.10">
    <property type="entry name" value="Hotdog Thioesterase"/>
    <property type="match status" value="1"/>
</dbReference>
<keyword evidence="5" id="KW-0809">Transit peptide</keyword>
<dbReference type="STRING" id="1834191.A5886_000602"/>
<comment type="similarity">
    <text evidence="1">Belongs to the acyl-ACP thioesterase family.</text>
</comment>
<evidence type="ECO:0000256" key="5">
    <source>
        <dbReference type="ARBA" id="ARBA00022946"/>
    </source>
</evidence>
<dbReference type="Pfam" id="PF20791">
    <property type="entry name" value="Acyl-ACP_TE_C"/>
    <property type="match status" value="1"/>
</dbReference>
<dbReference type="PANTHER" id="PTHR31727">
    <property type="entry name" value="OLEOYL-ACYL CARRIER PROTEIN THIOESTERASE 1, CHLOROPLASTIC"/>
    <property type="match status" value="1"/>
</dbReference>
<keyword evidence="2" id="KW-0444">Lipid biosynthesis</keyword>
<evidence type="ECO:0000259" key="9">
    <source>
        <dbReference type="Pfam" id="PF20791"/>
    </source>
</evidence>
<dbReference type="Proteomes" id="UP000195043">
    <property type="component" value="Unassembled WGS sequence"/>
</dbReference>
<sequence>MATKYQTTHEVAYYECDINQTMTFPAMLGVAIKTSEEQSAQLDRGPDVIAGYGLTWIITSYHILVTRLPKVGEQIQVATQAKEYNKFFCYRYFWLLDEQGNELVKIEAVFALMNPETRKVSSVPDEIVAPFGSEKIKRIKRYPKIDPITNGQSLPYRVRFYDIDSNQHVNNAMYFNWLLDVLGYDFLTSHQVKEVTIRFDREVAYGNLIDSHVQINEAQTLATGDTLPLQTLHEIKIADITYCEAVFSWITV</sequence>
<protein>
    <recommendedName>
        <fullName evidence="12">Acyl-ACP thioesterase</fullName>
    </recommendedName>
</protein>
<evidence type="ECO:0000256" key="3">
    <source>
        <dbReference type="ARBA" id="ARBA00022801"/>
    </source>
</evidence>
<dbReference type="SUPFAM" id="SSF54637">
    <property type="entry name" value="Thioesterase/thiol ester dehydrase-isomerase"/>
    <property type="match status" value="2"/>
</dbReference>
<evidence type="ECO:0000256" key="4">
    <source>
        <dbReference type="ARBA" id="ARBA00022832"/>
    </source>
</evidence>
<dbReference type="EMBL" id="NGKU01000001">
    <property type="protein sequence ID" value="OTN75528.1"/>
    <property type="molecule type" value="Genomic_DNA"/>
</dbReference>
<evidence type="ECO:0000313" key="10">
    <source>
        <dbReference type="EMBL" id="OTN75528.1"/>
    </source>
</evidence>
<dbReference type="GO" id="GO:0000036">
    <property type="term" value="F:acyl carrier activity"/>
    <property type="evidence" value="ECO:0007669"/>
    <property type="project" value="TreeGrafter"/>
</dbReference>